<accession>A0ABQ5H0Q4</accession>
<name>A0ABQ5H0Q4_9ASTR</name>
<keyword evidence="3" id="KW-1185">Reference proteome</keyword>
<gene>
    <name evidence="2" type="ORF">Tco_1055371</name>
</gene>
<evidence type="ECO:0000256" key="1">
    <source>
        <dbReference type="SAM" id="MobiDB-lite"/>
    </source>
</evidence>
<sequence length="256" mass="29415">MLSQKIISSVPSEFSSHAQKPEIMERKLKVLEGEKSKVLLLCKERGLFLGIAQNKMKDARIEKQKKSVKPTNKNVAEKIKYPEKVHVITDYMIEGTDDEFGMKFEKEEIEKKFIFSYGVRDVTVEAREGNLMIPNVHYTPEAQRRMFTGEWVGKLKWDRNDIQDYVDEEYISWNGSLYALKVNSFARSPKEDVVESSSGNARVKDPQGKEKDDAGIEEALEEDMNKKTQFGVRLEGNMEEEAEESTTDSNDFVVII</sequence>
<feature type="region of interest" description="Disordered" evidence="1">
    <location>
        <begin position="191"/>
        <end position="231"/>
    </location>
</feature>
<evidence type="ECO:0000313" key="2">
    <source>
        <dbReference type="EMBL" id="GJT81029.1"/>
    </source>
</evidence>
<proteinExistence type="predicted"/>
<feature type="compositionally biased region" description="Basic and acidic residues" evidence="1">
    <location>
        <begin position="202"/>
        <end position="214"/>
    </location>
</feature>
<reference evidence="2" key="1">
    <citation type="journal article" date="2022" name="Int. J. Mol. Sci.">
        <title>Draft Genome of Tanacetum Coccineum: Genomic Comparison of Closely Related Tanacetum-Family Plants.</title>
        <authorList>
            <person name="Yamashiro T."/>
            <person name="Shiraishi A."/>
            <person name="Nakayama K."/>
            <person name="Satake H."/>
        </authorList>
    </citation>
    <scope>NUCLEOTIDE SEQUENCE</scope>
</reference>
<evidence type="ECO:0000313" key="3">
    <source>
        <dbReference type="Proteomes" id="UP001151760"/>
    </source>
</evidence>
<organism evidence="2 3">
    <name type="scientific">Tanacetum coccineum</name>
    <dbReference type="NCBI Taxonomy" id="301880"/>
    <lineage>
        <taxon>Eukaryota</taxon>
        <taxon>Viridiplantae</taxon>
        <taxon>Streptophyta</taxon>
        <taxon>Embryophyta</taxon>
        <taxon>Tracheophyta</taxon>
        <taxon>Spermatophyta</taxon>
        <taxon>Magnoliopsida</taxon>
        <taxon>eudicotyledons</taxon>
        <taxon>Gunneridae</taxon>
        <taxon>Pentapetalae</taxon>
        <taxon>asterids</taxon>
        <taxon>campanulids</taxon>
        <taxon>Asterales</taxon>
        <taxon>Asteraceae</taxon>
        <taxon>Asteroideae</taxon>
        <taxon>Anthemideae</taxon>
        <taxon>Anthemidinae</taxon>
        <taxon>Tanacetum</taxon>
    </lineage>
</organism>
<reference evidence="2" key="2">
    <citation type="submission" date="2022-01" db="EMBL/GenBank/DDBJ databases">
        <authorList>
            <person name="Yamashiro T."/>
            <person name="Shiraishi A."/>
            <person name="Satake H."/>
            <person name="Nakayama K."/>
        </authorList>
    </citation>
    <scope>NUCLEOTIDE SEQUENCE</scope>
</reference>
<protein>
    <submittedName>
        <fullName evidence="2">Uncharacterized protein</fullName>
    </submittedName>
</protein>
<dbReference type="EMBL" id="BQNB010019046">
    <property type="protein sequence ID" value="GJT81029.1"/>
    <property type="molecule type" value="Genomic_DNA"/>
</dbReference>
<comment type="caution">
    <text evidence="2">The sequence shown here is derived from an EMBL/GenBank/DDBJ whole genome shotgun (WGS) entry which is preliminary data.</text>
</comment>
<dbReference type="Proteomes" id="UP001151760">
    <property type="component" value="Unassembled WGS sequence"/>
</dbReference>